<gene>
    <name evidence="1" type="ORF">A4X13_0g7993</name>
</gene>
<keyword evidence="2" id="KW-1185">Reference proteome</keyword>
<evidence type="ECO:0000313" key="2">
    <source>
        <dbReference type="Proteomes" id="UP000077521"/>
    </source>
</evidence>
<evidence type="ECO:0000313" key="1">
    <source>
        <dbReference type="EMBL" id="KAE8239974.1"/>
    </source>
</evidence>
<reference evidence="1" key="1">
    <citation type="submission" date="2016-04" db="EMBL/GenBank/DDBJ databases">
        <authorList>
            <person name="Nguyen H.D."/>
            <person name="Samba Siva P."/>
            <person name="Cullis J."/>
            <person name="Levesque C.A."/>
            <person name="Hambleton S."/>
        </authorList>
    </citation>
    <scope>NUCLEOTIDE SEQUENCE</scope>
    <source>
        <strain evidence="1">DAOMC 236416</strain>
    </source>
</reference>
<sequence>MQLRAEGLLEARNRGIDILGRLDDDSQLIEGGVRDFAAYGVDFAGQGRDRTDDDPHVHIDAIDHLVPATLLDPELQRHLRERLPPPWPPTDDFGIVSYGRLLEMIAELLQQ</sequence>
<proteinExistence type="predicted"/>
<protein>
    <submittedName>
        <fullName evidence="1">Uncharacterized protein</fullName>
    </submittedName>
</protein>
<reference evidence="1" key="2">
    <citation type="journal article" date="2019" name="IMA Fungus">
        <title>Genome sequencing and comparison of five Tilletia species to identify candidate genes for the detection of regulated species infecting wheat.</title>
        <authorList>
            <person name="Nguyen H.D.T."/>
            <person name="Sultana T."/>
            <person name="Kesanakurti P."/>
            <person name="Hambleton S."/>
        </authorList>
    </citation>
    <scope>NUCLEOTIDE SEQUENCE</scope>
    <source>
        <strain evidence="1">DAOMC 236416</strain>
    </source>
</reference>
<dbReference type="Proteomes" id="UP000077521">
    <property type="component" value="Unassembled WGS sequence"/>
</dbReference>
<organism evidence="1 2">
    <name type="scientific">Tilletia indica</name>
    <dbReference type="NCBI Taxonomy" id="43049"/>
    <lineage>
        <taxon>Eukaryota</taxon>
        <taxon>Fungi</taxon>
        <taxon>Dikarya</taxon>
        <taxon>Basidiomycota</taxon>
        <taxon>Ustilaginomycotina</taxon>
        <taxon>Exobasidiomycetes</taxon>
        <taxon>Tilletiales</taxon>
        <taxon>Tilletiaceae</taxon>
        <taxon>Tilletia</taxon>
    </lineage>
</organism>
<accession>A0A177TSN0</accession>
<dbReference type="AlphaFoldDB" id="A0A177TSN0"/>
<comment type="caution">
    <text evidence="1">The sequence shown here is derived from an EMBL/GenBank/DDBJ whole genome shotgun (WGS) entry which is preliminary data.</text>
</comment>
<dbReference type="EMBL" id="LWDF02001184">
    <property type="protein sequence ID" value="KAE8239974.1"/>
    <property type="molecule type" value="Genomic_DNA"/>
</dbReference>
<name>A0A177TSN0_9BASI</name>